<accession>A0A820AJP9</accession>
<evidence type="ECO:0000313" key="1">
    <source>
        <dbReference type="EMBL" id="CAF4194288.1"/>
    </source>
</evidence>
<organism evidence="1 2">
    <name type="scientific">Rotaria sordida</name>
    <dbReference type="NCBI Taxonomy" id="392033"/>
    <lineage>
        <taxon>Eukaryota</taxon>
        <taxon>Metazoa</taxon>
        <taxon>Spiralia</taxon>
        <taxon>Gnathifera</taxon>
        <taxon>Rotifera</taxon>
        <taxon>Eurotatoria</taxon>
        <taxon>Bdelloidea</taxon>
        <taxon>Philodinida</taxon>
        <taxon>Philodinidae</taxon>
        <taxon>Rotaria</taxon>
    </lineage>
</organism>
<gene>
    <name evidence="1" type="ORF">OTI717_LOCUS38299</name>
</gene>
<comment type="caution">
    <text evidence="1">The sequence shown here is derived from an EMBL/GenBank/DDBJ whole genome shotgun (WGS) entry which is preliminary data.</text>
</comment>
<evidence type="ECO:0000313" key="2">
    <source>
        <dbReference type="Proteomes" id="UP000663823"/>
    </source>
</evidence>
<protein>
    <submittedName>
        <fullName evidence="1">Uncharacterized protein</fullName>
    </submittedName>
</protein>
<dbReference type="AlphaFoldDB" id="A0A820AJP9"/>
<sequence>MIYFLEKYRLIVNTRYNLNEFIQTTLQNYDEIVIIYQLKKTNLNQIMNIYQEQIEFLAKYQTETVQKHINTIIFKCRQFASAHEEQAIELYSKLIIFIQKNRLQYLSHLSIAYKELIQLNDTSNKKQQCLDSSDEITTDNYLPNSYRIVDLKQRILDYKQKAKHY</sequence>
<dbReference type="Proteomes" id="UP000663823">
    <property type="component" value="Unassembled WGS sequence"/>
</dbReference>
<reference evidence="1" key="1">
    <citation type="submission" date="2021-02" db="EMBL/GenBank/DDBJ databases">
        <authorList>
            <person name="Nowell W R."/>
        </authorList>
    </citation>
    <scope>NUCLEOTIDE SEQUENCE</scope>
</reference>
<feature type="non-terminal residue" evidence="1">
    <location>
        <position position="165"/>
    </location>
</feature>
<name>A0A820AJP9_9BILA</name>
<proteinExistence type="predicted"/>
<dbReference type="EMBL" id="CAJOAX010020358">
    <property type="protein sequence ID" value="CAF4194288.1"/>
    <property type="molecule type" value="Genomic_DNA"/>
</dbReference>